<dbReference type="HOGENOM" id="CLU_031285_10_1_9"/>
<proteinExistence type="inferred from homology"/>
<dbReference type="PANTHER" id="PTHR30061:SF50">
    <property type="entry name" value="MALTOSE_MALTODEXTRIN-BINDING PERIPLASMIC PROTEIN"/>
    <property type="match status" value="1"/>
</dbReference>
<evidence type="ECO:0000256" key="1">
    <source>
        <dbReference type="ARBA" id="ARBA00008520"/>
    </source>
</evidence>
<evidence type="ECO:0000313" key="4">
    <source>
        <dbReference type="EMBL" id="AFS79034.1"/>
    </source>
</evidence>
<dbReference type="EMBL" id="CP003326">
    <property type="protein sequence ID" value="AFS79034.1"/>
    <property type="molecule type" value="Genomic_DNA"/>
</dbReference>
<dbReference type="GO" id="GO:0055052">
    <property type="term" value="C:ATP-binding cassette (ABC) transporter complex, substrate-binding subunit-containing"/>
    <property type="evidence" value="ECO:0007669"/>
    <property type="project" value="TreeGrafter"/>
</dbReference>
<dbReference type="Pfam" id="PF13416">
    <property type="entry name" value="SBP_bac_8"/>
    <property type="match status" value="1"/>
</dbReference>
<sequence length="447" mass="51447">MKKIKKALAILLVVFIVLGPISVIVFNIDISDDENNSNIEKEEESWRGVIRMWDFPRLDTTTGSRYGWIENKIKRFEAKNPGVFIELTPIDWNKGPIKLEVGLETGNLPDIAPVGTDFLYMNDKTLEPLDSYFEDSEIKEFKDLAIKAVKNDGKTWGVPFMMTTYGVYINLDLFKEKDIEPPKDGNWTYDEFVEIAKKLTFDSDNDGKIDQYGFHSFIKPNYYNLWGMILSDDGKIVNEKDKSYTFYDKQAISGVEKIVDLKNKHKVTPEDFGTSNENKAWDMFSKEKKVAIYPAGSWGVKVLENLDKNGEGFDFTVVNYPTGDSGKPTSLNNSISAYGVFKQKDKQKLDTIVKFLKFLVEDETQKELEKLGVFSVKNNIDEMYADNEHMKRIEESLKHTQTIPKHPKWKEMDRILQNQIRLAVIKEKTSKEALEEAKSQIEQILSN</sequence>
<organism evidence="4 5">
    <name type="scientific">Gottschalkia acidurici (strain ATCC 7906 / DSM 604 / BCRC 14475 / CIP 104303 / KCTC 5404 / NCIMB 10678 / 9a)</name>
    <name type="common">Clostridium acidurici</name>
    <dbReference type="NCBI Taxonomy" id="1128398"/>
    <lineage>
        <taxon>Bacteria</taxon>
        <taxon>Bacillati</taxon>
        <taxon>Bacillota</taxon>
        <taxon>Tissierellia</taxon>
        <taxon>Tissierellales</taxon>
        <taxon>Gottschalkiaceae</taxon>
        <taxon>Gottschalkia</taxon>
    </lineage>
</organism>
<reference evidence="4 5" key="1">
    <citation type="journal article" date="2012" name="PLoS ONE">
        <title>The purine-utilizing bacterium Clostridium acidurici 9a: a genome-guided metabolic reconsideration.</title>
        <authorList>
            <person name="Hartwich K."/>
            <person name="Poehlein A."/>
            <person name="Daniel R."/>
        </authorList>
    </citation>
    <scope>NUCLEOTIDE SEQUENCE [LARGE SCALE GENOMIC DNA]</scope>
    <source>
        <strain evidence="5">ATCC 7906 / DSM 604 / BCRC 14475 / CIP 104303 / KCTC 5404 / NCIMB 10678 / 9a</strain>
    </source>
</reference>
<dbReference type="AlphaFoldDB" id="K0B0H2"/>
<name>K0B0H2_GOTA9</name>
<evidence type="ECO:0000256" key="2">
    <source>
        <dbReference type="ARBA" id="ARBA00022448"/>
    </source>
</evidence>
<dbReference type="CDD" id="cd13585">
    <property type="entry name" value="PBP2_TMBP_like"/>
    <property type="match status" value="1"/>
</dbReference>
<dbReference type="Proteomes" id="UP000006094">
    <property type="component" value="Chromosome"/>
</dbReference>
<gene>
    <name evidence="4" type="ordered locus">Curi_c20300</name>
</gene>
<keyword evidence="5" id="KW-1185">Reference proteome</keyword>
<comment type="similarity">
    <text evidence="1">Belongs to the bacterial solute-binding protein 1 family.</text>
</comment>
<dbReference type="SUPFAM" id="SSF53850">
    <property type="entry name" value="Periplasmic binding protein-like II"/>
    <property type="match status" value="1"/>
</dbReference>
<evidence type="ECO:0000313" key="5">
    <source>
        <dbReference type="Proteomes" id="UP000006094"/>
    </source>
</evidence>
<dbReference type="GO" id="GO:1901982">
    <property type="term" value="F:maltose binding"/>
    <property type="evidence" value="ECO:0007669"/>
    <property type="project" value="TreeGrafter"/>
</dbReference>
<dbReference type="GO" id="GO:0015768">
    <property type="term" value="P:maltose transport"/>
    <property type="evidence" value="ECO:0007669"/>
    <property type="project" value="TreeGrafter"/>
</dbReference>
<dbReference type="PANTHER" id="PTHR30061">
    <property type="entry name" value="MALTOSE-BINDING PERIPLASMIC PROTEIN"/>
    <property type="match status" value="1"/>
</dbReference>
<dbReference type="Gene3D" id="3.40.190.10">
    <property type="entry name" value="Periplasmic binding protein-like II"/>
    <property type="match status" value="1"/>
</dbReference>
<dbReference type="InterPro" id="IPR006059">
    <property type="entry name" value="SBP"/>
</dbReference>
<evidence type="ECO:0000256" key="3">
    <source>
        <dbReference type="ARBA" id="ARBA00022729"/>
    </source>
</evidence>
<dbReference type="RefSeq" id="WP_014968170.1">
    <property type="nucleotide sequence ID" value="NC_018664.1"/>
</dbReference>
<dbReference type="STRING" id="1128398.Curi_c20300"/>
<protein>
    <submittedName>
        <fullName evidence="4">Extracellular solute-binding protein, family 1</fullName>
    </submittedName>
</protein>
<accession>K0B0H2</accession>
<dbReference type="eggNOG" id="COG2182">
    <property type="taxonomic scope" value="Bacteria"/>
</dbReference>
<keyword evidence="3" id="KW-0732">Signal</keyword>
<keyword evidence="2" id="KW-0813">Transport</keyword>
<dbReference type="KEGG" id="cad:Curi_c20300"/>
<dbReference type="GO" id="GO:0042956">
    <property type="term" value="P:maltodextrin transmembrane transport"/>
    <property type="evidence" value="ECO:0007669"/>
    <property type="project" value="TreeGrafter"/>
</dbReference>